<evidence type="ECO:0000313" key="1">
    <source>
        <dbReference type="EMBL" id="ORY46803.1"/>
    </source>
</evidence>
<gene>
    <name evidence="1" type="ORF">BCR33DRAFT_110197</name>
</gene>
<reference evidence="1 2" key="1">
    <citation type="submission" date="2016-07" db="EMBL/GenBank/DDBJ databases">
        <title>Pervasive Adenine N6-methylation of Active Genes in Fungi.</title>
        <authorList>
            <consortium name="DOE Joint Genome Institute"/>
            <person name="Mondo S.J."/>
            <person name="Dannebaum R.O."/>
            <person name="Kuo R.C."/>
            <person name="Labutti K."/>
            <person name="Haridas S."/>
            <person name="Kuo A."/>
            <person name="Salamov A."/>
            <person name="Ahrendt S.R."/>
            <person name="Lipzen A."/>
            <person name="Sullivan W."/>
            <person name="Andreopoulos W.B."/>
            <person name="Clum A."/>
            <person name="Lindquist E."/>
            <person name="Daum C."/>
            <person name="Ramamoorthy G.K."/>
            <person name="Gryganskyi A."/>
            <person name="Culley D."/>
            <person name="Magnuson J.K."/>
            <person name="James T.Y."/>
            <person name="O'Malley M.A."/>
            <person name="Stajich J.E."/>
            <person name="Spatafora J.W."/>
            <person name="Visel A."/>
            <person name="Grigoriev I.V."/>
        </authorList>
    </citation>
    <scope>NUCLEOTIDE SEQUENCE [LARGE SCALE GENOMIC DNA]</scope>
    <source>
        <strain evidence="1 2">JEL800</strain>
    </source>
</reference>
<sequence>MFAPAETLSFPLESHLSESLTMAVSSSSKNILVELLERLLQVGDVIPKNLLGPATMSFSWANFMKTFNPTPLQTTNPDNEQVSSQRTLGASVQSLAGPDGFVDPLAVADYISWTVNTGFAMTASKVFGYNLEFTVHEKGCVLVTGASG</sequence>
<name>A0A1Y2CID3_9FUNG</name>
<dbReference type="AlphaFoldDB" id="A0A1Y2CID3"/>
<evidence type="ECO:0000313" key="2">
    <source>
        <dbReference type="Proteomes" id="UP000193642"/>
    </source>
</evidence>
<keyword evidence="2" id="KW-1185">Reference proteome</keyword>
<accession>A0A1Y2CID3</accession>
<dbReference type="EMBL" id="MCGO01000015">
    <property type="protein sequence ID" value="ORY46803.1"/>
    <property type="molecule type" value="Genomic_DNA"/>
</dbReference>
<comment type="caution">
    <text evidence="1">The sequence shown here is derived from an EMBL/GenBank/DDBJ whole genome shotgun (WGS) entry which is preliminary data.</text>
</comment>
<dbReference type="Proteomes" id="UP000193642">
    <property type="component" value="Unassembled WGS sequence"/>
</dbReference>
<protein>
    <submittedName>
        <fullName evidence="1">Uncharacterized protein</fullName>
    </submittedName>
</protein>
<organism evidence="1 2">
    <name type="scientific">Rhizoclosmatium globosum</name>
    <dbReference type="NCBI Taxonomy" id="329046"/>
    <lineage>
        <taxon>Eukaryota</taxon>
        <taxon>Fungi</taxon>
        <taxon>Fungi incertae sedis</taxon>
        <taxon>Chytridiomycota</taxon>
        <taxon>Chytridiomycota incertae sedis</taxon>
        <taxon>Chytridiomycetes</taxon>
        <taxon>Chytridiales</taxon>
        <taxon>Chytriomycetaceae</taxon>
        <taxon>Rhizoclosmatium</taxon>
    </lineage>
</organism>
<proteinExistence type="predicted"/>
<dbReference type="OrthoDB" id="498125at2759"/>